<proteinExistence type="predicted"/>
<organism evidence="1 2">
    <name type="scientific">Heterosigma akashiwo virus 01</name>
    <name type="common">HaV01</name>
    <dbReference type="NCBI Taxonomy" id="97195"/>
    <lineage>
        <taxon>Viruses</taxon>
        <taxon>Varidnaviria</taxon>
        <taxon>Bamfordvirae</taxon>
        <taxon>Nucleocytoviricota</taxon>
        <taxon>Megaviricetes</taxon>
        <taxon>Algavirales</taxon>
        <taxon>Phycodnaviridae</taxon>
        <taxon>Raphidovirus</taxon>
        <taxon>Raphidovirus japonicum</taxon>
    </lineage>
</organism>
<reference evidence="1 2" key="1">
    <citation type="submission" date="2016-03" db="EMBL/GenBank/DDBJ databases">
        <title>Genome sequences of a Phycodnavirus, Heterosigma akashiwo virus strain 53.</title>
        <authorList>
            <person name="Ueki S."/>
            <person name="Ogura Y."/>
            <person name="Hayashi T."/>
        </authorList>
    </citation>
    <scope>NUCLEOTIDE SEQUENCE [LARGE SCALE GENOMIC DNA]</scope>
    <source>
        <strain evidence="1">HaV53</strain>
    </source>
</reference>
<dbReference type="GeneID" id="37618579"/>
<dbReference type="EMBL" id="KX008963">
    <property type="protein sequence ID" value="AOM63529.1"/>
    <property type="molecule type" value="Genomic_DNA"/>
</dbReference>
<gene>
    <name evidence="1" type="primary">HaV53_ORF198</name>
</gene>
<dbReference type="KEGG" id="vg:37618579"/>
<evidence type="ECO:0000313" key="2">
    <source>
        <dbReference type="Proteomes" id="UP000232488"/>
    </source>
</evidence>
<evidence type="ECO:0000313" key="1">
    <source>
        <dbReference type="EMBL" id="AOM63529.1"/>
    </source>
</evidence>
<sequence>MAFNIIRKISEDKYLWKNLKTFLFFDTEEEYVIYVHDKTGEILNRILYDGYIKSNITEETFDQQYDKFSKYIKKIVKLYDDIILQFPLVIDEQSILHVKRTELSVTLRNHLNMAITFFIANVSDYIEKYKLYVKNSSEKNKISNIISELKETITKGCLFEITIGKNLFTNLSIRLLSMLDVYIRLHL</sequence>
<dbReference type="Proteomes" id="UP000232488">
    <property type="component" value="Segment"/>
</dbReference>
<keyword evidence="2" id="KW-1185">Reference proteome</keyword>
<accession>A0A1C9C5G3</accession>
<protein>
    <submittedName>
        <fullName evidence="1">Uncharacterized protein</fullName>
    </submittedName>
</protein>
<name>A0A1C9C5G3_HAV01</name>
<dbReference type="RefSeq" id="YP_009507595.1">
    <property type="nucleotide sequence ID" value="NC_038553.1"/>
</dbReference>
<organismHost>
    <name type="scientific">Heterosigma akashiwo</name>
    <name type="common">Chromophytic alga</name>
    <name type="synonym">Heterosigma carterae</name>
    <dbReference type="NCBI Taxonomy" id="2829"/>
</organismHost>